<dbReference type="EMBL" id="LAZR01000221">
    <property type="protein sequence ID" value="KKN81002.1"/>
    <property type="molecule type" value="Genomic_DNA"/>
</dbReference>
<evidence type="ECO:0000259" key="1">
    <source>
        <dbReference type="SMART" id="SM01321"/>
    </source>
</evidence>
<dbReference type="InterPro" id="IPR052715">
    <property type="entry name" value="RAYT_transposase"/>
</dbReference>
<evidence type="ECO:0000313" key="2">
    <source>
        <dbReference type="EMBL" id="KKN81002.1"/>
    </source>
</evidence>
<dbReference type="AlphaFoldDB" id="A0A0F9U123"/>
<dbReference type="GO" id="GO:0004803">
    <property type="term" value="F:transposase activity"/>
    <property type="evidence" value="ECO:0007669"/>
    <property type="project" value="InterPro"/>
</dbReference>
<reference evidence="2" key="1">
    <citation type="journal article" date="2015" name="Nature">
        <title>Complex archaea that bridge the gap between prokaryotes and eukaryotes.</title>
        <authorList>
            <person name="Spang A."/>
            <person name="Saw J.H."/>
            <person name="Jorgensen S.L."/>
            <person name="Zaremba-Niedzwiedzka K."/>
            <person name="Martijn J."/>
            <person name="Lind A.E."/>
            <person name="van Eijk R."/>
            <person name="Schleper C."/>
            <person name="Guy L."/>
            <person name="Ettema T.J."/>
        </authorList>
    </citation>
    <scope>NUCLEOTIDE SEQUENCE</scope>
</reference>
<feature type="domain" description="Transposase IS200-like" evidence="1">
    <location>
        <begin position="69"/>
        <end position="184"/>
    </location>
</feature>
<name>A0A0F9U123_9ZZZZ</name>
<dbReference type="PANTHER" id="PTHR36966">
    <property type="entry name" value="REP-ASSOCIATED TYROSINE TRANSPOSASE"/>
    <property type="match status" value="1"/>
</dbReference>
<dbReference type="Pfam" id="PF01797">
    <property type="entry name" value="Y1_Tnp"/>
    <property type="match status" value="1"/>
</dbReference>
<organism evidence="2">
    <name type="scientific">marine sediment metagenome</name>
    <dbReference type="NCBI Taxonomy" id="412755"/>
    <lineage>
        <taxon>unclassified sequences</taxon>
        <taxon>metagenomes</taxon>
        <taxon>ecological metagenomes</taxon>
    </lineage>
</organism>
<comment type="caution">
    <text evidence="2">The sequence shown here is derived from an EMBL/GenBank/DDBJ whole genome shotgun (WGS) entry which is preliminary data.</text>
</comment>
<sequence>MSRSTYSINNRHFEVWRGWYYHTPKPQPEIPYDIQLVTLRLVDALPASELQQMEVDARMVQPAKHVHFKRQRTQEILNAGHGSCALQHPEVARAVLDVLEDQHAKRYKLIAWCIMPNQLHVLIEPCFPLARIVQDWKAITTRWALQHNTRLGLKLKSKGLWMKRYQDRFIRDKKHLTEVIRDLHESPVVAGLCETPEEWHWSSAHTKRH</sequence>
<dbReference type="Gene3D" id="3.30.70.1290">
    <property type="entry name" value="Transposase IS200-like"/>
    <property type="match status" value="1"/>
</dbReference>
<dbReference type="PANTHER" id="PTHR36966:SF1">
    <property type="entry name" value="REP-ASSOCIATED TYROSINE TRANSPOSASE"/>
    <property type="match status" value="1"/>
</dbReference>
<dbReference type="InterPro" id="IPR036515">
    <property type="entry name" value="Transposase_17_sf"/>
</dbReference>
<gene>
    <name evidence="2" type="ORF">LCGC14_0323730</name>
</gene>
<proteinExistence type="predicted"/>
<dbReference type="GO" id="GO:0043565">
    <property type="term" value="F:sequence-specific DNA binding"/>
    <property type="evidence" value="ECO:0007669"/>
    <property type="project" value="TreeGrafter"/>
</dbReference>
<dbReference type="GO" id="GO:0006313">
    <property type="term" value="P:DNA transposition"/>
    <property type="evidence" value="ECO:0007669"/>
    <property type="project" value="InterPro"/>
</dbReference>
<dbReference type="SUPFAM" id="SSF143422">
    <property type="entry name" value="Transposase IS200-like"/>
    <property type="match status" value="1"/>
</dbReference>
<protein>
    <recommendedName>
        <fullName evidence="1">Transposase IS200-like domain-containing protein</fullName>
    </recommendedName>
</protein>
<dbReference type="SMART" id="SM01321">
    <property type="entry name" value="Y1_Tnp"/>
    <property type="match status" value="1"/>
</dbReference>
<accession>A0A0F9U123</accession>
<dbReference type="InterPro" id="IPR002686">
    <property type="entry name" value="Transposase_17"/>
</dbReference>